<dbReference type="Proteomes" id="UP000065641">
    <property type="component" value="Chromosome"/>
</dbReference>
<keyword evidence="4" id="KW-1185">Reference proteome</keyword>
<feature type="signal peptide" evidence="2">
    <location>
        <begin position="1"/>
        <end position="22"/>
    </location>
</feature>
<keyword evidence="2" id="KW-0732">Signal</keyword>
<evidence type="ECO:0000313" key="4">
    <source>
        <dbReference type="Proteomes" id="UP000065641"/>
    </source>
</evidence>
<protein>
    <recommendedName>
        <fullName evidence="5">Secreted protein</fullName>
    </recommendedName>
</protein>
<evidence type="ECO:0008006" key="5">
    <source>
        <dbReference type="Google" id="ProtNLM"/>
    </source>
</evidence>
<feature type="chain" id="PRO_5006601685" description="Secreted protein" evidence="2">
    <location>
        <begin position="23"/>
        <end position="195"/>
    </location>
</feature>
<feature type="transmembrane region" description="Helical" evidence="1">
    <location>
        <begin position="165"/>
        <end position="186"/>
    </location>
</feature>
<dbReference type="RefSeq" id="WP_058022868.1">
    <property type="nucleotide sequence ID" value="NZ_CP013189.1"/>
</dbReference>
<keyword evidence="1" id="KW-0472">Membrane</keyword>
<accession>A0A0S2KGU9</accession>
<sequence precursor="true">MRALLLFTILMTSQVWSGMAFAHGSVVDEGEACIIRMDFYSAHFTVFQPKTSGHREFCEDLPDVSESVFVLEYQHDSLREVPIEFRIIRNSSRYGRFVKPEHIAELGNLEELTVYYQTVAPRPDGVLTVLHEFTQAGDYIGIINAPHPSLDKHYQAVFPFSVGKALLPGWALPLGAVALLAGVIGFRRKSGGRKV</sequence>
<gene>
    <name evidence="3" type="ORF">PS2015_2851</name>
</gene>
<proteinExistence type="predicted"/>
<dbReference type="OrthoDB" id="7061854at2"/>
<evidence type="ECO:0000256" key="1">
    <source>
        <dbReference type="SAM" id="Phobius"/>
    </source>
</evidence>
<name>A0A0S2KGU9_9GAMM</name>
<dbReference type="EMBL" id="CP013189">
    <property type="protein sequence ID" value="ALO47481.1"/>
    <property type="molecule type" value="Genomic_DNA"/>
</dbReference>
<keyword evidence="1" id="KW-1133">Transmembrane helix</keyword>
<dbReference type="STRING" id="1249552.PS2015_2851"/>
<dbReference type="KEGG" id="pspi:PS2015_2851"/>
<evidence type="ECO:0000256" key="2">
    <source>
        <dbReference type="SAM" id="SignalP"/>
    </source>
</evidence>
<keyword evidence="1" id="KW-0812">Transmembrane</keyword>
<dbReference type="AlphaFoldDB" id="A0A0S2KGU9"/>
<reference evidence="3 4" key="1">
    <citation type="submission" date="2015-11" db="EMBL/GenBank/DDBJ databases">
        <authorList>
            <person name="Zhang Y."/>
            <person name="Guo Z."/>
        </authorList>
    </citation>
    <scope>NUCLEOTIDE SEQUENCE [LARGE SCALE GENOMIC DNA]</scope>
    <source>
        <strain evidence="3 4">KCTC 32221</strain>
    </source>
</reference>
<evidence type="ECO:0000313" key="3">
    <source>
        <dbReference type="EMBL" id="ALO47481.1"/>
    </source>
</evidence>
<organism evidence="3 4">
    <name type="scientific">Pseudohongiella spirulinae</name>
    <dbReference type="NCBI Taxonomy" id="1249552"/>
    <lineage>
        <taxon>Bacteria</taxon>
        <taxon>Pseudomonadati</taxon>
        <taxon>Pseudomonadota</taxon>
        <taxon>Gammaproteobacteria</taxon>
        <taxon>Pseudomonadales</taxon>
        <taxon>Pseudohongiellaceae</taxon>
        <taxon>Pseudohongiella</taxon>
    </lineage>
</organism>